<dbReference type="Proteomes" id="UP000595437">
    <property type="component" value="Chromosome 14"/>
</dbReference>
<evidence type="ECO:0000313" key="3">
    <source>
        <dbReference type="Proteomes" id="UP000595437"/>
    </source>
</evidence>
<protein>
    <submittedName>
        <fullName evidence="2">Uncharacterized protein</fullName>
    </submittedName>
</protein>
<dbReference type="AlphaFoldDB" id="A0A7T8GXS9"/>
<gene>
    <name evidence="2" type="ORF">FKW44_020619</name>
</gene>
<feature type="region of interest" description="Disordered" evidence="1">
    <location>
        <begin position="29"/>
        <end position="50"/>
    </location>
</feature>
<name>A0A7T8GXS9_CALRO</name>
<feature type="region of interest" description="Disordered" evidence="1">
    <location>
        <begin position="1"/>
        <end position="20"/>
    </location>
</feature>
<organism evidence="2 3">
    <name type="scientific">Caligus rogercresseyi</name>
    <name type="common">Sea louse</name>
    <dbReference type="NCBI Taxonomy" id="217165"/>
    <lineage>
        <taxon>Eukaryota</taxon>
        <taxon>Metazoa</taxon>
        <taxon>Ecdysozoa</taxon>
        <taxon>Arthropoda</taxon>
        <taxon>Crustacea</taxon>
        <taxon>Multicrustacea</taxon>
        <taxon>Hexanauplia</taxon>
        <taxon>Copepoda</taxon>
        <taxon>Siphonostomatoida</taxon>
        <taxon>Caligidae</taxon>
        <taxon>Caligus</taxon>
    </lineage>
</organism>
<accession>A0A7T8GXS9</accession>
<evidence type="ECO:0000313" key="2">
    <source>
        <dbReference type="EMBL" id="QQP39667.1"/>
    </source>
</evidence>
<dbReference type="EMBL" id="CP045903">
    <property type="protein sequence ID" value="QQP39667.1"/>
    <property type="molecule type" value="Genomic_DNA"/>
</dbReference>
<keyword evidence="3" id="KW-1185">Reference proteome</keyword>
<sequence>MAGSVLEYEEKNSSSGETPLMDKLMEAVKSSSSDSNVESHIASMMGKLPD</sequence>
<proteinExistence type="predicted"/>
<evidence type="ECO:0000256" key="1">
    <source>
        <dbReference type="SAM" id="MobiDB-lite"/>
    </source>
</evidence>
<reference evidence="3" key="1">
    <citation type="submission" date="2021-01" db="EMBL/GenBank/DDBJ databases">
        <title>Caligus Genome Assembly.</title>
        <authorList>
            <person name="Gallardo-Escarate C."/>
        </authorList>
    </citation>
    <scope>NUCLEOTIDE SEQUENCE [LARGE SCALE GENOMIC DNA]</scope>
</reference>